<dbReference type="OrthoDB" id="9794786at2"/>
<dbReference type="RefSeq" id="WP_087862355.1">
    <property type="nucleotide sequence ID" value="NZ_LT859958.1"/>
</dbReference>
<dbReference type="EMBL" id="LT859958">
    <property type="protein sequence ID" value="SMX54517.1"/>
    <property type="molecule type" value="Genomic_DNA"/>
</dbReference>
<dbReference type="Gene3D" id="1.10.150.20">
    <property type="entry name" value="5' to 3' exonuclease, C-terminal subdomain"/>
    <property type="match status" value="2"/>
</dbReference>
<dbReference type="Proteomes" id="UP000195514">
    <property type="component" value="Chromosome I"/>
</dbReference>
<proteinExistence type="predicted"/>
<organism evidence="2 3">
    <name type="scientific">Candidatus Brevifilum fermentans</name>
    <dbReference type="NCBI Taxonomy" id="1986204"/>
    <lineage>
        <taxon>Bacteria</taxon>
        <taxon>Bacillati</taxon>
        <taxon>Chloroflexota</taxon>
        <taxon>Anaerolineae</taxon>
        <taxon>Anaerolineales</taxon>
        <taxon>Anaerolineaceae</taxon>
        <taxon>Candidatus Brevifilum</taxon>
    </lineage>
</organism>
<evidence type="ECO:0000259" key="1">
    <source>
        <dbReference type="Pfam" id="PF14229"/>
    </source>
</evidence>
<evidence type="ECO:0000313" key="3">
    <source>
        <dbReference type="Proteomes" id="UP000195514"/>
    </source>
</evidence>
<feature type="domain" description="DUF4332" evidence="1">
    <location>
        <begin position="8"/>
        <end position="128"/>
    </location>
</feature>
<dbReference type="KEGG" id="abat:CFX1CAM_1452"/>
<name>A0A1Y6K6N8_9CHLR</name>
<dbReference type="Pfam" id="PF14229">
    <property type="entry name" value="DUF4332"/>
    <property type="match status" value="1"/>
</dbReference>
<protein>
    <recommendedName>
        <fullName evidence="1">DUF4332 domain-containing protein</fullName>
    </recommendedName>
</protein>
<dbReference type="InterPro" id="IPR025567">
    <property type="entry name" value="DUF4332"/>
</dbReference>
<gene>
    <name evidence="2" type="ORF">CFX1CAM_1452</name>
</gene>
<keyword evidence="3" id="KW-1185">Reference proteome</keyword>
<dbReference type="AlphaFoldDB" id="A0A1Y6K6N8"/>
<reference evidence="3" key="1">
    <citation type="submission" date="2017-05" db="EMBL/GenBank/DDBJ databases">
        <authorList>
            <person name="Kirkegaard R."/>
            <person name="Mcilroy J S."/>
        </authorList>
    </citation>
    <scope>NUCLEOTIDE SEQUENCE [LARGE SCALE GENOMIC DNA]</scope>
</reference>
<evidence type="ECO:0000313" key="2">
    <source>
        <dbReference type="EMBL" id="SMX54517.1"/>
    </source>
</evidence>
<accession>A0A1Y6K6N8</accession>
<sequence length="135" mass="15255">MAKLENIEGIGEVYAGKLREAGIKTIGMLLEVGSTPKGRQEIADKSGISRKRILTWVNHADLKRIKGVERQYSELLEASGVDTVVELATRNPENLHKKMLETNAEKRLVRRPPSLSMVTRWIEQAKTLPRAIFYD</sequence>